<comment type="caution">
    <text evidence="7">The sequence shown here is derived from an EMBL/GenBank/DDBJ whole genome shotgun (WGS) entry which is preliminary data.</text>
</comment>
<keyword evidence="5 7" id="KW-0012">Acyltransferase</keyword>
<evidence type="ECO:0000256" key="1">
    <source>
        <dbReference type="ARBA" id="ARBA00005189"/>
    </source>
</evidence>
<keyword evidence="2" id="KW-0444">Lipid biosynthesis</keyword>
<keyword evidence="4" id="KW-0443">Lipid metabolism</keyword>
<evidence type="ECO:0000256" key="5">
    <source>
        <dbReference type="ARBA" id="ARBA00023315"/>
    </source>
</evidence>
<keyword evidence="3" id="KW-0808">Transferase</keyword>
<dbReference type="EMBL" id="JBHSXX010000001">
    <property type="protein sequence ID" value="MFC6870012.1"/>
    <property type="molecule type" value="Genomic_DNA"/>
</dbReference>
<comment type="pathway">
    <text evidence="1">Lipid metabolism.</text>
</comment>
<dbReference type="GO" id="GO:0016746">
    <property type="term" value="F:acyltransferase activity"/>
    <property type="evidence" value="ECO:0007669"/>
    <property type="project" value="UniProtKB-KW"/>
</dbReference>
<feature type="domain" description="Phospholipid/glycerol acyltransferase" evidence="6">
    <location>
        <begin position="92"/>
        <end position="204"/>
    </location>
</feature>
<proteinExistence type="predicted"/>
<dbReference type="Proteomes" id="UP001596337">
    <property type="component" value="Unassembled WGS sequence"/>
</dbReference>
<dbReference type="SMART" id="SM00563">
    <property type="entry name" value="PlsC"/>
    <property type="match status" value="1"/>
</dbReference>
<organism evidence="7 8">
    <name type="scientific">Haloechinothrix salitolerans</name>
    <dbReference type="NCBI Taxonomy" id="926830"/>
    <lineage>
        <taxon>Bacteria</taxon>
        <taxon>Bacillati</taxon>
        <taxon>Actinomycetota</taxon>
        <taxon>Actinomycetes</taxon>
        <taxon>Pseudonocardiales</taxon>
        <taxon>Pseudonocardiaceae</taxon>
        <taxon>Haloechinothrix</taxon>
    </lineage>
</organism>
<evidence type="ECO:0000313" key="8">
    <source>
        <dbReference type="Proteomes" id="UP001596337"/>
    </source>
</evidence>
<evidence type="ECO:0000313" key="7">
    <source>
        <dbReference type="EMBL" id="MFC6870012.1"/>
    </source>
</evidence>
<dbReference type="InterPro" id="IPR002123">
    <property type="entry name" value="Plipid/glycerol_acylTrfase"/>
</dbReference>
<evidence type="ECO:0000256" key="4">
    <source>
        <dbReference type="ARBA" id="ARBA00023098"/>
    </source>
</evidence>
<dbReference type="RefSeq" id="WP_345394399.1">
    <property type="nucleotide sequence ID" value="NZ_BAABLA010000021.1"/>
</dbReference>
<protein>
    <submittedName>
        <fullName evidence="7">Lysophospholipid acyltransferase family protein</fullName>
    </submittedName>
</protein>
<evidence type="ECO:0000256" key="3">
    <source>
        <dbReference type="ARBA" id="ARBA00022679"/>
    </source>
</evidence>
<evidence type="ECO:0000259" key="6">
    <source>
        <dbReference type="SMART" id="SM00563"/>
    </source>
</evidence>
<dbReference type="PANTHER" id="PTHR10434:SF64">
    <property type="entry name" value="1-ACYL-SN-GLYCEROL-3-PHOSPHATE ACYLTRANSFERASE-RELATED"/>
    <property type="match status" value="1"/>
</dbReference>
<name>A0ABW2C3Z0_9PSEU</name>
<sequence>MMHAWMPTSPCGTGCLDSDSSRVGLLRTLFRMARLLIALVVAAAHVLIRSGDERRHAVRVGCARLLRACGARLVVHGGDDLVDEARSGGRGVLVVSNHISWLDIPAINALTPMRSVAKADIQEWPVLGGLIARAGTIFVDRERLSTLPGTVADLTDALRGGALVNVCAEGTTWCGAASGPFVPAPFQAAIDGGVPVRPIALRYRLANGTETTRPAFLGPESLFTSVLRVLRLRGLVVDVVVCDEIAPGRAGDRRELAQLAETSVRSALGHDTVATARRALPLRVRTRVR</sequence>
<evidence type="ECO:0000256" key="2">
    <source>
        <dbReference type="ARBA" id="ARBA00022516"/>
    </source>
</evidence>
<reference evidence="8" key="1">
    <citation type="journal article" date="2019" name="Int. J. Syst. Evol. Microbiol.">
        <title>The Global Catalogue of Microorganisms (GCM) 10K type strain sequencing project: providing services to taxonomists for standard genome sequencing and annotation.</title>
        <authorList>
            <consortium name="The Broad Institute Genomics Platform"/>
            <consortium name="The Broad Institute Genome Sequencing Center for Infectious Disease"/>
            <person name="Wu L."/>
            <person name="Ma J."/>
        </authorList>
    </citation>
    <scope>NUCLEOTIDE SEQUENCE [LARGE SCALE GENOMIC DNA]</scope>
    <source>
        <strain evidence="8">KCTC 32255</strain>
    </source>
</reference>
<dbReference type="PANTHER" id="PTHR10434">
    <property type="entry name" value="1-ACYL-SN-GLYCEROL-3-PHOSPHATE ACYLTRANSFERASE"/>
    <property type="match status" value="1"/>
</dbReference>
<accession>A0ABW2C3Z0</accession>
<dbReference type="CDD" id="cd07989">
    <property type="entry name" value="LPLAT_AGPAT-like"/>
    <property type="match status" value="1"/>
</dbReference>
<keyword evidence="8" id="KW-1185">Reference proteome</keyword>
<dbReference type="SUPFAM" id="SSF69593">
    <property type="entry name" value="Glycerol-3-phosphate (1)-acyltransferase"/>
    <property type="match status" value="1"/>
</dbReference>
<dbReference type="Pfam" id="PF01553">
    <property type="entry name" value="Acyltransferase"/>
    <property type="match status" value="1"/>
</dbReference>
<gene>
    <name evidence="7" type="ORF">ACFQGD_22990</name>
</gene>